<dbReference type="Proteomes" id="UP001144805">
    <property type="component" value="Unassembled WGS sequence"/>
</dbReference>
<keyword evidence="8" id="KW-1185">Reference proteome</keyword>
<dbReference type="GO" id="GO:0004518">
    <property type="term" value="F:nuclease activity"/>
    <property type="evidence" value="ECO:0007669"/>
    <property type="project" value="UniProtKB-KW"/>
</dbReference>
<dbReference type="InterPro" id="IPR006641">
    <property type="entry name" value="YqgF/RNaseH-like_dom"/>
</dbReference>
<dbReference type="EMBL" id="JAPKNK010000009">
    <property type="protein sequence ID" value="MCX5571345.1"/>
    <property type="molecule type" value="Genomic_DNA"/>
</dbReference>
<evidence type="ECO:0000256" key="3">
    <source>
        <dbReference type="ARBA" id="ARBA00022722"/>
    </source>
</evidence>
<dbReference type="Pfam" id="PF03652">
    <property type="entry name" value="RuvX"/>
    <property type="match status" value="1"/>
</dbReference>
<evidence type="ECO:0000256" key="5">
    <source>
        <dbReference type="HAMAP-Rule" id="MF_00651"/>
    </source>
</evidence>
<evidence type="ECO:0000313" key="7">
    <source>
        <dbReference type="EMBL" id="MCX5571345.1"/>
    </source>
</evidence>
<organism evidence="7 8">
    <name type="scientific">Kaistia nematophila</name>
    <dbReference type="NCBI Taxonomy" id="2994654"/>
    <lineage>
        <taxon>Bacteria</taxon>
        <taxon>Pseudomonadati</taxon>
        <taxon>Pseudomonadota</taxon>
        <taxon>Alphaproteobacteria</taxon>
        <taxon>Hyphomicrobiales</taxon>
        <taxon>Kaistiaceae</taxon>
        <taxon>Kaistia</taxon>
    </lineage>
</organism>
<dbReference type="GO" id="GO:0016788">
    <property type="term" value="F:hydrolase activity, acting on ester bonds"/>
    <property type="evidence" value="ECO:0007669"/>
    <property type="project" value="UniProtKB-UniRule"/>
</dbReference>
<evidence type="ECO:0000256" key="4">
    <source>
        <dbReference type="ARBA" id="ARBA00022801"/>
    </source>
</evidence>
<keyword evidence="4 5" id="KW-0378">Hydrolase</keyword>
<dbReference type="SMART" id="SM00732">
    <property type="entry name" value="YqgFc"/>
    <property type="match status" value="1"/>
</dbReference>
<gene>
    <name evidence="7" type="primary">ruvX</name>
    <name evidence="7" type="ORF">OSH07_19245</name>
</gene>
<dbReference type="PANTHER" id="PTHR33317">
    <property type="entry name" value="POLYNUCLEOTIDYL TRANSFERASE, RIBONUCLEASE H-LIKE SUPERFAMILY PROTEIN"/>
    <property type="match status" value="1"/>
</dbReference>
<feature type="domain" description="YqgF/RNase H-like" evidence="6">
    <location>
        <begin position="19"/>
        <end position="119"/>
    </location>
</feature>
<reference evidence="7" key="1">
    <citation type="submission" date="2022-11" db="EMBL/GenBank/DDBJ databases">
        <title>Biodiversity and phylogenetic relationships of bacteria.</title>
        <authorList>
            <person name="Machado R.A.R."/>
            <person name="Bhat A."/>
            <person name="Loulou A."/>
            <person name="Kallel S."/>
        </authorList>
    </citation>
    <scope>NUCLEOTIDE SEQUENCE</scope>
    <source>
        <strain evidence="7">K-TC2</strain>
    </source>
</reference>
<dbReference type="GO" id="GO:0005829">
    <property type="term" value="C:cytosol"/>
    <property type="evidence" value="ECO:0007669"/>
    <property type="project" value="TreeGrafter"/>
</dbReference>
<comment type="caution">
    <text evidence="7">The sequence shown here is derived from an EMBL/GenBank/DDBJ whole genome shotgun (WGS) entry which is preliminary data.</text>
</comment>
<sequence>MAGTILEFPELRESLPPAAALIGLDLGTKTIGVAISDLGRRIASPLVLINRVKFTQDAETLIKLIGERQVAGIVIGLPLNMDGTEGPRAQATRAFVRNLLPKIDIPVSFWDERLSTVAVTRTLLEADTSRKRRGELVDKMAAAFILQGALDRLQKLARDAEAAREDDPDQPLGQM</sequence>
<dbReference type="GO" id="GO:0000967">
    <property type="term" value="P:rRNA 5'-end processing"/>
    <property type="evidence" value="ECO:0007669"/>
    <property type="project" value="UniProtKB-UniRule"/>
</dbReference>
<evidence type="ECO:0000256" key="2">
    <source>
        <dbReference type="ARBA" id="ARBA00022517"/>
    </source>
</evidence>
<evidence type="ECO:0000259" key="6">
    <source>
        <dbReference type="SMART" id="SM00732"/>
    </source>
</evidence>
<keyword evidence="1 5" id="KW-0963">Cytoplasm</keyword>
<proteinExistence type="inferred from homology"/>
<dbReference type="InterPro" id="IPR037027">
    <property type="entry name" value="YqgF/RNaseH-like_dom_sf"/>
</dbReference>
<comment type="function">
    <text evidence="5">Could be a nuclease involved in processing of the 5'-end of pre-16S rRNA.</text>
</comment>
<dbReference type="InterPro" id="IPR012337">
    <property type="entry name" value="RNaseH-like_sf"/>
</dbReference>
<dbReference type="NCBIfam" id="TIGR00250">
    <property type="entry name" value="RNAse_H_YqgF"/>
    <property type="match status" value="1"/>
</dbReference>
<dbReference type="PANTHER" id="PTHR33317:SF4">
    <property type="entry name" value="POLYNUCLEOTIDYL TRANSFERASE, RIBONUCLEASE H-LIKE SUPERFAMILY PROTEIN"/>
    <property type="match status" value="1"/>
</dbReference>
<dbReference type="RefSeq" id="WP_266340295.1">
    <property type="nucleotide sequence ID" value="NZ_JAPKNK010000009.1"/>
</dbReference>
<dbReference type="AlphaFoldDB" id="A0A9X3EE18"/>
<dbReference type="Gene3D" id="3.30.420.140">
    <property type="entry name" value="YqgF/RNase H-like domain"/>
    <property type="match status" value="1"/>
</dbReference>
<evidence type="ECO:0000256" key="1">
    <source>
        <dbReference type="ARBA" id="ARBA00022490"/>
    </source>
</evidence>
<dbReference type="EC" id="3.1.-.-" evidence="5"/>
<dbReference type="SUPFAM" id="SSF53098">
    <property type="entry name" value="Ribonuclease H-like"/>
    <property type="match status" value="1"/>
</dbReference>
<protein>
    <recommendedName>
        <fullName evidence="5">Putative pre-16S rRNA nuclease</fullName>
        <ecNumber evidence="5">3.1.-.-</ecNumber>
    </recommendedName>
</protein>
<dbReference type="CDD" id="cd16964">
    <property type="entry name" value="YqgF"/>
    <property type="match status" value="1"/>
</dbReference>
<keyword evidence="3 5" id="KW-0540">Nuclease</keyword>
<comment type="similarity">
    <text evidence="5">Belongs to the YqgF HJR family.</text>
</comment>
<dbReference type="InterPro" id="IPR005227">
    <property type="entry name" value="YqgF"/>
</dbReference>
<evidence type="ECO:0000313" key="8">
    <source>
        <dbReference type="Proteomes" id="UP001144805"/>
    </source>
</evidence>
<dbReference type="HAMAP" id="MF_00651">
    <property type="entry name" value="Nuclease_YqgF"/>
    <property type="match status" value="1"/>
</dbReference>
<keyword evidence="2 5" id="KW-0690">Ribosome biogenesis</keyword>
<name>A0A9X3EE18_9HYPH</name>
<comment type="subcellular location">
    <subcellularLocation>
        <location evidence="5">Cytoplasm</location>
    </subcellularLocation>
</comment>
<accession>A0A9X3EE18</accession>